<feature type="compositionally biased region" description="Low complexity" evidence="1">
    <location>
        <begin position="112"/>
        <end position="136"/>
    </location>
</feature>
<dbReference type="OrthoDB" id="2757553at2759"/>
<accession>A0A8H6XWV6</accession>
<gene>
    <name evidence="2" type="ORF">MVEN_01530800</name>
</gene>
<organism evidence="2 3">
    <name type="scientific">Mycena venus</name>
    <dbReference type="NCBI Taxonomy" id="2733690"/>
    <lineage>
        <taxon>Eukaryota</taxon>
        <taxon>Fungi</taxon>
        <taxon>Dikarya</taxon>
        <taxon>Basidiomycota</taxon>
        <taxon>Agaricomycotina</taxon>
        <taxon>Agaricomycetes</taxon>
        <taxon>Agaricomycetidae</taxon>
        <taxon>Agaricales</taxon>
        <taxon>Marasmiineae</taxon>
        <taxon>Mycenaceae</taxon>
        <taxon>Mycena</taxon>
    </lineage>
</organism>
<dbReference type="Proteomes" id="UP000620124">
    <property type="component" value="Unassembled WGS sequence"/>
</dbReference>
<feature type="compositionally biased region" description="Polar residues" evidence="1">
    <location>
        <begin position="1"/>
        <end position="17"/>
    </location>
</feature>
<evidence type="ECO:0000313" key="3">
    <source>
        <dbReference type="Proteomes" id="UP000620124"/>
    </source>
</evidence>
<dbReference type="AlphaFoldDB" id="A0A8H6XWV6"/>
<proteinExistence type="predicted"/>
<sequence length="219" mass="22918">MRNSRNQLNKPSRSQRLAATGATEKGLQESEARPQVSTGSSSANPVQPNSETVTATVASSIPQTLKGPSNTSSDPTSRTDPETSQSRPEIMLNRLSVSTTLHTSGSRTNSGSAARSQPQAVASSSQSSASTLSAVSKPDIKDEDDDDIVIVDSCASGPPKYLTPLPEGRRKELETFPEFVTSVDKPAVFTRAFLSATLGGGTQSLIDRAATTLGQGPQN</sequence>
<evidence type="ECO:0000313" key="2">
    <source>
        <dbReference type="EMBL" id="KAF7347735.1"/>
    </source>
</evidence>
<feature type="compositionally biased region" description="Polar residues" evidence="1">
    <location>
        <begin position="35"/>
        <end position="87"/>
    </location>
</feature>
<name>A0A8H6XWV6_9AGAR</name>
<protein>
    <submittedName>
        <fullName evidence="2">Uncharacterized protein</fullName>
    </submittedName>
</protein>
<comment type="caution">
    <text evidence="2">The sequence shown here is derived from an EMBL/GenBank/DDBJ whole genome shotgun (WGS) entry which is preliminary data.</text>
</comment>
<feature type="compositionally biased region" description="Polar residues" evidence="1">
    <location>
        <begin position="95"/>
        <end position="111"/>
    </location>
</feature>
<keyword evidence="3" id="KW-1185">Reference proteome</keyword>
<dbReference type="EMBL" id="JACAZI010000012">
    <property type="protein sequence ID" value="KAF7347735.1"/>
    <property type="molecule type" value="Genomic_DNA"/>
</dbReference>
<reference evidence="2" key="1">
    <citation type="submission" date="2020-05" db="EMBL/GenBank/DDBJ databases">
        <title>Mycena genomes resolve the evolution of fungal bioluminescence.</title>
        <authorList>
            <person name="Tsai I.J."/>
        </authorList>
    </citation>
    <scope>NUCLEOTIDE SEQUENCE</scope>
    <source>
        <strain evidence="2">CCC161011</strain>
    </source>
</reference>
<evidence type="ECO:0000256" key="1">
    <source>
        <dbReference type="SAM" id="MobiDB-lite"/>
    </source>
</evidence>
<feature type="region of interest" description="Disordered" evidence="1">
    <location>
        <begin position="1"/>
        <end position="145"/>
    </location>
</feature>